<proteinExistence type="predicted"/>
<dbReference type="Pfam" id="PF04055">
    <property type="entry name" value="Radical_SAM"/>
    <property type="match status" value="1"/>
</dbReference>
<dbReference type="InterPro" id="IPR020612">
    <property type="entry name" value="Methylthiotransferase_CS"/>
</dbReference>
<comment type="caution">
    <text evidence="8">The sequence shown here is derived from an EMBL/GenBank/DDBJ whole genome shotgun (WGS) entry which is preliminary data.</text>
</comment>
<dbReference type="GO" id="GO:0051539">
    <property type="term" value="F:4 iron, 4 sulfur cluster binding"/>
    <property type="evidence" value="ECO:0007669"/>
    <property type="project" value="UniProtKB-KW"/>
</dbReference>
<accession>A0A644VDD2</accession>
<dbReference type="InterPro" id="IPR006638">
    <property type="entry name" value="Elp3/MiaA/NifB-like_rSAM"/>
</dbReference>
<evidence type="ECO:0000256" key="1">
    <source>
        <dbReference type="ARBA" id="ARBA00001966"/>
    </source>
</evidence>
<evidence type="ECO:0000256" key="4">
    <source>
        <dbReference type="ARBA" id="ARBA00022723"/>
    </source>
</evidence>
<evidence type="ECO:0000256" key="3">
    <source>
        <dbReference type="ARBA" id="ARBA00022691"/>
    </source>
</evidence>
<evidence type="ECO:0000259" key="7">
    <source>
        <dbReference type="PROSITE" id="PS51918"/>
    </source>
</evidence>
<sequence length="366" mass="40103">MRITWRFIAAARNSYAALYAACEKYGYILEPADSPADGGDLICYSLNSLDYPIYVEEIRSAEQITVVGGPHASACPEEVCKIADYAVIGEGERTLPRLLAALEAGEDASKIPGVACRGSAPVPIDHSVRLDAFPSFSRMKGYIELSRGCPFSCAYCQTPCLHGRRMRHRSREAIVAMAKKYQDARFVTPNAFAYGSADGRAPDVEKLRRLLSSMPKNNIYFGTFPSEVRPEFVLQETAELITEFCSNTKLHFGAQSGSDAVLRRMGRGHTVADVYSALEVCKKTGLTPVVDVIFGFPFAKDEDEEATLALVREVTRYGTAHVHYLTPLPGTPLAGSAPRDILPEIDKHLGQLALSGRVTGSWHDKF</sequence>
<dbReference type="GO" id="GO:0035597">
    <property type="term" value="F:tRNA-2-methylthio-N(6)-dimethylallyladenosine(37) synthase activity"/>
    <property type="evidence" value="ECO:0007669"/>
    <property type="project" value="UniProtKB-EC"/>
</dbReference>
<protein>
    <submittedName>
        <fullName evidence="8">tRNA-2-methylthio-N(6)-dimethylallyladenosine synthase</fullName>
        <ecNumber evidence="8">2.8.4.3</ecNumber>
    </submittedName>
</protein>
<dbReference type="Gene3D" id="3.80.30.20">
    <property type="entry name" value="tm_1862 like domain"/>
    <property type="match status" value="1"/>
</dbReference>
<dbReference type="CDD" id="cd01335">
    <property type="entry name" value="Radical_SAM"/>
    <property type="match status" value="1"/>
</dbReference>
<name>A0A644VDD2_9ZZZZ</name>
<gene>
    <name evidence="8" type="primary">miaB_11</name>
    <name evidence="8" type="ORF">SDC9_35372</name>
</gene>
<dbReference type="PANTHER" id="PTHR43409:SF17">
    <property type="entry name" value="METHYLTHIOTRANSFERASE MJ0865-RELATED"/>
    <property type="match status" value="1"/>
</dbReference>
<evidence type="ECO:0000313" key="8">
    <source>
        <dbReference type="EMBL" id="MPL89338.1"/>
    </source>
</evidence>
<organism evidence="8">
    <name type="scientific">bioreactor metagenome</name>
    <dbReference type="NCBI Taxonomy" id="1076179"/>
    <lineage>
        <taxon>unclassified sequences</taxon>
        <taxon>metagenomes</taxon>
        <taxon>ecological metagenomes</taxon>
    </lineage>
</organism>
<dbReference type="InterPro" id="IPR023404">
    <property type="entry name" value="rSAM_horseshoe"/>
</dbReference>
<dbReference type="SUPFAM" id="SSF102114">
    <property type="entry name" value="Radical SAM enzymes"/>
    <property type="match status" value="1"/>
</dbReference>
<dbReference type="InterPro" id="IPR007197">
    <property type="entry name" value="rSAM"/>
</dbReference>
<dbReference type="Gene3D" id="3.40.50.280">
    <property type="entry name" value="Cobalamin-binding domain"/>
    <property type="match status" value="1"/>
</dbReference>
<dbReference type="InterPro" id="IPR051198">
    <property type="entry name" value="BchE-like"/>
</dbReference>
<dbReference type="CDD" id="cd02068">
    <property type="entry name" value="radical_SAM_B12_BD"/>
    <property type="match status" value="1"/>
</dbReference>
<dbReference type="InterPro" id="IPR023980">
    <property type="entry name" value="CHP04013_B12-bd/rSAM"/>
</dbReference>
<dbReference type="PANTHER" id="PTHR43409">
    <property type="entry name" value="ANAEROBIC MAGNESIUM-PROTOPORPHYRIN IX MONOMETHYL ESTER CYCLASE-RELATED"/>
    <property type="match status" value="1"/>
</dbReference>
<keyword evidence="2" id="KW-0004">4Fe-4S</keyword>
<feature type="domain" description="Radical SAM core" evidence="7">
    <location>
        <begin position="135"/>
        <end position="364"/>
    </location>
</feature>
<comment type="cofactor">
    <cofactor evidence="1">
        <name>[4Fe-4S] cluster</name>
        <dbReference type="ChEBI" id="CHEBI:49883"/>
    </cofactor>
</comment>
<keyword evidence="3" id="KW-0949">S-adenosyl-L-methionine</keyword>
<keyword evidence="8" id="KW-0808">Transferase</keyword>
<keyword evidence="6" id="KW-0411">Iron-sulfur</keyword>
<dbReference type="SFLD" id="SFLDG01082">
    <property type="entry name" value="B12-binding_domain_containing"/>
    <property type="match status" value="1"/>
</dbReference>
<dbReference type="AlphaFoldDB" id="A0A644VDD2"/>
<dbReference type="EMBL" id="VSSQ01000277">
    <property type="protein sequence ID" value="MPL89338.1"/>
    <property type="molecule type" value="Genomic_DNA"/>
</dbReference>
<dbReference type="SFLD" id="SFLDS00029">
    <property type="entry name" value="Radical_SAM"/>
    <property type="match status" value="1"/>
</dbReference>
<dbReference type="PROSITE" id="PS01278">
    <property type="entry name" value="MTTASE_RADICAL"/>
    <property type="match status" value="1"/>
</dbReference>
<dbReference type="EC" id="2.8.4.3" evidence="8"/>
<evidence type="ECO:0000256" key="5">
    <source>
        <dbReference type="ARBA" id="ARBA00023004"/>
    </source>
</evidence>
<keyword evidence="5" id="KW-0408">Iron</keyword>
<evidence type="ECO:0000256" key="2">
    <source>
        <dbReference type="ARBA" id="ARBA00022485"/>
    </source>
</evidence>
<dbReference type="SMART" id="SM00729">
    <property type="entry name" value="Elp3"/>
    <property type="match status" value="1"/>
</dbReference>
<reference evidence="8" key="1">
    <citation type="submission" date="2019-08" db="EMBL/GenBank/DDBJ databases">
        <authorList>
            <person name="Kucharzyk K."/>
            <person name="Murdoch R.W."/>
            <person name="Higgins S."/>
            <person name="Loffler F."/>
        </authorList>
    </citation>
    <scope>NUCLEOTIDE SEQUENCE</scope>
</reference>
<dbReference type="InterPro" id="IPR058240">
    <property type="entry name" value="rSAM_sf"/>
</dbReference>
<dbReference type="PROSITE" id="PS51918">
    <property type="entry name" value="RADICAL_SAM"/>
    <property type="match status" value="1"/>
</dbReference>
<keyword evidence="4" id="KW-0479">Metal-binding</keyword>
<dbReference type="GO" id="GO:0046872">
    <property type="term" value="F:metal ion binding"/>
    <property type="evidence" value="ECO:0007669"/>
    <property type="project" value="UniProtKB-KW"/>
</dbReference>
<evidence type="ECO:0000256" key="6">
    <source>
        <dbReference type="ARBA" id="ARBA00023014"/>
    </source>
</evidence>
<dbReference type="NCBIfam" id="TIGR04013">
    <property type="entry name" value="B12_SAM_MJ_1487"/>
    <property type="match status" value="1"/>
</dbReference>